<feature type="non-terminal residue" evidence="1">
    <location>
        <position position="1"/>
    </location>
</feature>
<accession>A0A1A8L9P3</accession>
<name>A0A1A8L9P3_9TELE</name>
<gene>
    <name evidence="1" type="primary">SI:DKEY-56D12.4</name>
</gene>
<feature type="non-terminal residue" evidence="1">
    <location>
        <position position="91"/>
    </location>
</feature>
<evidence type="ECO:0000313" key="1">
    <source>
        <dbReference type="EMBL" id="SBR41091.1"/>
    </source>
</evidence>
<proteinExistence type="predicted"/>
<dbReference type="EMBL" id="HAEG01013110">
    <property type="protein sequence ID" value="SBR94085.1"/>
    <property type="molecule type" value="Transcribed_RNA"/>
</dbReference>
<dbReference type="AlphaFoldDB" id="A0A1A8L9P3"/>
<dbReference type="EMBL" id="HAEF01003709">
    <property type="protein sequence ID" value="SBR41091.1"/>
    <property type="molecule type" value="Transcribed_RNA"/>
</dbReference>
<reference evidence="1" key="1">
    <citation type="submission" date="2016-05" db="EMBL/GenBank/DDBJ databases">
        <authorList>
            <person name="Lavstsen T."/>
            <person name="Jespersen J.S."/>
        </authorList>
    </citation>
    <scope>NUCLEOTIDE SEQUENCE</scope>
    <source>
        <tissue evidence="1">Brain</tissue>
    </source>
</reference>
<protein>
    <submittedName>
        <fullName evidence="1">Si:dkey-56d12.4</fullName>
    </submittedName>
</protein>
<sequence>PQTEVQPTSNRVWRVSPAWRVSDIKITAESGFYDLLQVHHETSRLWFYHQRLACRAWCYLKNPRFTKAQEQQCAEVEQSRCLSSIRIHIKE</sequence>
<organism evidence="1">
    <name type="scientific">Nothobranchius pienaari</name>
    <dbReference type="NCBI Taxonomy" id="704102"/>
    <lineage>
        <taxon>Eukaryota</taxon>
        <taxon>Metazoa</taxon>
        <taxon>Chordata</taxon>
        <taxon>Craniata</taxon>
        <taxon>Vertebrata</taxon>
        <taxon>Euteleostomi</taxon>
        <taxon>Actinopterygii</taxon>
        <taxon>Neopterygii</taxon>
        <taxon>Teleostei</taxon>
        <taxon>Neoteleostei</taxon>
        <taxon>Acanthomorphata</taxon>
        <taxon>Ovalentaria</taxon>
        <taxon>Atherinomorphae</taxon>
        <taxon>Cyprinodontiformes</taxon>
        <taxon>Nothobranchiidae</taxon>
        <taxon>Nothobranchius</taxon>
    </lineage>
</organism>
<reference evidence="1" key="2">
    <citation type="submission" date="2016-06" db="EMBL/GenBank/DDBJ databases">
        <title>The genome of a short-lived fish provides insights into sex chromosome evolution and the genetic control of aging.</title>
        <authorList>
            <person name="Reichwald K."/>
            <person name="Felder M."/>
            <person name="Petzold A."/>
            <person name="Koch P."/>
            <person name="Groth M."/>
            <person name="Platzer M."/>
        </authorList>
    </citation>
    <scope>NUCLEOTIDE SEQUENCE</scope>
    <source>
        <tissue evidence="1">Brain</tissue>
    </source>
</reference>